<dbReference type="InterPro" id="IPR018247">
    <property type="entry name" value="EF_Hand_1_Ca_BS"/>
</dbReference>
<dbReference type="PANTHER" id="PTHR11216">
    <property type="entry name" value="EH DOMAIN"/>
    <property type="match status" value="1"/>
</dbReference>
<feature type="domain" description="EH" evidence="5">
    <location>
        <begin position="268"/>
        <end position="351"/>
    </location>
</feature>
<organism evidence="7">
    <name type="scientific">Xenopus tropicalis</name>
    <name type="common">Western clawed frog</name>
    <name type="synonym">Silurana tropicalis</name>
    <dbReference type="NCBI Taxonomy" id="8364"/>
    <lineage>
        <taxon>Eukaryota</taxon>
        <taxon>Metazoa</taxon>
        <taxon>Chordata</taxon>
        <taxon>Craniata</taxon>
        <taxon>Vertebrata</taxon>
        <taxon>Euteleostomi</taxon>
        <taxon>Amphibia</taxon>
        <taxon>Batrachia</taxon>
        <taxon>Anura</taxon>
        <taxon>Pipoidea</taxon>
        <taxon>Pipidae</taxon>
        <taxon>Xenopodinae</taxon>
        <taxon>Xenopus</taxon>
        <taxon>Silurana</taxon>
    </lineage>
</organism>
<dbReference type="OMA" id="EEVWIIS"/>
<feature type="compositionally biased region" description="Low complexity" evidence="4">
    <location>
        <begin position="406"/>
        <end position="416"/>
    </location>
</feature>
<dbReference type="GO" id="GO:0005737">
    <property type="term" value="C:cytoplasm"/>
    <property type="evidence" value="ECO:0000318"/>
    <property type="project" value="GO_Central"/>
</dbReference>
<dbReference type="AlphaFoldDB" id="F6YNR9"/>
<accession>F6YNR9</accession>
<evidence type="ECO:0000256" key="3">
    <source>
        <dbReference type="SAM" id="Coils"/>
    </source>
</evidence>
<dbReference type="GO" id="GO:0006897">
    <property type="term" value="P:endocytosis"/>
    <property type="evidence" value="ECO:0000318"/>
    <property type="project" value="GO_Central"/>
</dbReference>
<keyword evidence="2" id="KW-0106">Calcium</keyword>
<dbReference type="PROSITE" id="PS50222">
    <property type="entry name" value="EF_HAND_2"/>
    <property type="match status" value="1"/>
</dbReference>
<dbReference type="HOGENOM" id="CLU_014864_1_0_1"/>
<dbReference type="Proteomes" id="UP000008143">
    <property type="component" value="Chromosome 2"/>
</dbReference>
<evidence type="ECO:0000313" key="7">
    <source>
        <dbReference type="Ensembl" id="ENSXETP00000002443"/>
    </source>
</evidence>
<feature type="compositionally biased region" description="Polar residues" evidence="4">
    <location>
        <begin position="146"/>
        <end position="156"/>
    </location>
</feature>
<reference evidence="9" key="3">
    <citation type="submission" date="2025-04" db="UniProtKB">
        <authorList>
            <consortium name="RefSeq"/>
        </authorList>
    </citation>
    <scope>IDENTIFICATION</scope>
    <source>
        <strain evidence="9">Nigerian</strain>
        <tissue evidence="9">Liver and blood</tissue>
    </source>
</reference>
<feature type="compositionally biased region" description="Basic and acidic residues" evidence="4">
    <location>
        <begin position="420"/>
        <end position="433"/>
    </location>
</feature>
<proteinExistence type="predicted"/>
<dbReference type="InterPro" id="IPR000261">
    <property type="entry name" value="EH_dom"/>
</dbReference>
<dbReference type="GO" id="GO:0005886">
    <property type="term" value="C:plasma membrane"/>
    <property type="evidence" value="ECO:0000318"/>
    <property type="project" value="GO_Central"/>
</dbReference>
<reference evidence="7" key="2">
    <citation type="submission" date="2011-06" db="UniProtKB">
        <authorList>
            <consortium name="Ensembl"/>
        </authorList>
    </citation>
    <scope>IDENTIFICATION</scope>
</reference>
<dbReference type="Bgee" id="ENSXETG00000001110">
    <property type="expression patterns" value="Expressed in brain and 4 other cell types or tissues"/>
</dbReference>
<dbReference type="PROSITE" id="PS50031">
    <property type="entry name" value="EH"/>
    <property type="match status" value="2"/>
</dbReference>
<evidence type="ECO:0000259" key="6">
    <source>
        <dbReference type="PROSITE" id="PS50222"/>
    </source>
</evidence>
<dbReference type="SUPFAM" id="SSF47473">
    <property type="entry name" value="EF-hand"/>
    <property type="match status" value="2"/>
</dbReference>
<keyword evidence="3" id="KW-0175">Coiled coil</keyword>
<sequence>MVQARATHAESWVMDQGATVGPSGQAAGGLHLPMSDKEQKCYSELFSMCQAEGSARLAAGSNKVGELFRASKLPADTLHQITELCGAKHVGYFGPAQFFVALKLIAVAQTGLPVCLESIKSELPLPHFIFMKSLSDSDLKHGAATVTSETQGLNSATKDKSYFKSSDEGEKQSDAKTLVSPKKSPPVSPQNYGHSLLQSRSDHHNSAAAYETRQPSLLQQDGHLPLNYGNQPAPLQLSLSRLSLSVERESLDDPSNYSEDPWRITEEQREYYTNQFITLQPDLKSLISGSVAKNFFTKSKLPISELSHIWDLSDVDCDGALTLTEFSAAFHLIVARKNGYEVPDTLPRTLLAEIIQTGSLKPISGDAYEGCRGTSTVCQSRKELETVCEDPATSEPLILFDEETSATEPSSAAAAPQDQNEVKQDSAENDKQGSKLSFPLVEVKSFKTFKSSVHQESYTLKTRPRSRSYSNTSIEETMKKVEDPPTPPPRPQKTHSRASSLDLNRIIQQNSPAARAGWIPPPALPPRPCISQNPHHSSNTDQKMPIQQPNFADFRSQEQRERVAEIELHPQTNKMLPQTEESSPAKKEILLNQPPMKPLRRKFLTESQVLENHELSSASSVTSSVTSLKSHPSVQKQPSKRKKAIQTAIRKNKEANAVLARLNSELQQQLKEVHQERIALETQLEQLRPVTVL</sequence>
<dbReference type="OrthoDB" id="10045710at2759"/>
<evidence type="ECO:0000313" key="10">
    <source>
        <dbReference type="Xenbase" id="XB-GENE-985000"/>
    </source>
</evidence>
<dbReference type="PROSITE" id="PS00018">
    <property type="entry name" value="EF_HAND_1"/>
    <property type="match status" value="1"/>
</dbReference>
<feature type="compositionally biased region" description="Low complexity" evidence="4">
    <location>
        <begin position="615"/>
        <end position="630"/>
    </location>
</feature>
<dbReference type="Pfam" id="PF12763">
    <property type="entry name" value="EH"/>
    <property type="match status" value="2"/>
</dbReference>
<dbReference type="Xenbase" id="XB-GENE-985000">
    <property type="gene designation" value="reps2"/>
</dbReference>
<dbReference type="GeneTree" id="ENSGT00940000158080"/>
<evidence type="ECO:0000313" key="8">
    <source>
        <dbReference type="Proteomes" id="UP000008143"/>
    </source>
</evidence>
<name>F6YNR9_XENTR</name>
<dbReference type="GeneID" id="100497375"/>
<feature type="compositionally biased region" description="Polar residues" evidence="4">
    <location>
        <begin position="570"/>
        <end position="582"/>
    </location>
</feature>
<feature type="region of interest" description="Disordered" evidence="4">
    <location>
        <begin position="566"/>
        <end position="585"/>
    </location>
</feature>
<keyword evidence="8" id="KW-1185">Reference proteome</keyword>
<evidence type="ECO:0000256" key="2">
    <source>
        <dbReference type="ARBA" id="ARBA00022837"/>
    </source>
</evidence>
<feature type="region of interest" description="Disordered" evidence="4">
    <location>
        <begin position="615"/>
        <end position="642"/>
    </location>
</feature>
<dbReference type="AGR" id="Xenbase:XB-GENE-985000"/>
<dbReference type="GO" id="GO:0030674">
    <property type="term" value="F:protein-macromolecule adaptor activity"/>
    <property type="evidence" value="ECO:0000318"/>
    <property type="project" value="GO_Central"/>
</dbReference>
<feature type="region of interest" description="Disordered" evidence="4">
    <location>
        <begin position="404"/>
        <end position="435"/>
    </location>
</feature>
<gene>
    <name evidence="7 9 10" type="primary">reps2</name>
</gene>
<dbReference type="ExpressionAtlas" id="F6YNR9">
    <property type="expression patterns" value="differential"/>
</dbReference>
<dbReference type="CTD" id="9185"/>
<feature type="region of interest" description="Disordered" evidence="4">
    <location>
        <begin position="453"/>
        <end position="501"/>
    </location>
</feature>
<feature type="compositionally biased region" description="Basic and acidic residues" evidence="4">
    <location>
        <begin position="157"/>
        <end position="174"/>
    </location>
</feature>
<protein>
    <submittedName>
        <fullName evidence="7">RALBP1-associated Eps domain-containing 2</fullName>
    </submittedName>
    <submittedName>
        <fullName evidence="9">RalBP1-associated Eps domain-containing protein 2 isoform X1</fullName>
    </submittedName>
</protein>
<dbReference type="Ensembl" id="ENSXETT00000002443">
    <property type="protein sequence ID" value="ENSXETP00000002443"/>
    <property type="gene ID" value="ENSXETG00000001110"/>
</dbReference>
<evidence type="ECO:0000256" key="4">
    <source>
        <dbReference type="SAM" id="MobiDB-lite"/>
    </source>
</evidence>
<dbReference type="GO" id="GO:0005509">
    <property type="term" value="F:calcium ion binding"/>
    <property type="evidence" value="ECO:0007669"/>
    <property type="project" value="InterPro"/>
</dbReference>
<feature type="domain" description="EH" evidence="5">
    <location>
        <begin position="38"/>
        <end position="124"/>
    </location>
</feature>
<evidence type="ECO:0000259" key="5">
    <source>
        <dbReference type="PROSITE" id="PS50031"/>
    </source>
</evidence>
<dbReference type="PANTHER" id="PTHR11216:SF64">
    <property type="entry name" value="RALBP1-ASSOCIATED EPS DOMAIN-CONTAINING PROTEIN 2"/>
    <property type="match status" value="1"/>
</dbReference>
<dbReference type="GO" id="GO:0016197">
    <property type="term" value="P:endosomal transport"/>
    <property type="evidence" value="ECO:0000318"/>
    <property type="project" value="GO_Central"/>
</dbReference>
<dbReference type="eggNOG" id="KOG1955">
    <property type="taxonomic scope" value="Eukaryota"/>
</dbReference>
<dbReference type="Gene3D" id="1.10.238.10">
    <property type="entry name" value="EF-hand"/>
    <property type="match status" value="2"/>
</dbReference>
<dbReference type="SMART" id="SM00027">
    <property type="entry name" value="EH"/>
    <property type="match status" value="2"/>
</dbReference>
<keyword evidence="1" id="KW-0479">Metal-binding</keyword>
<dbReference type="CDD" id="cd00052">
    <property type="entry name" value="EH"/>
    <property type="match status" value="1"/>
</dbReference>
<dbReference type="KEGG" id="xtr:100497375"/>
<feature type="coiled-coil region" evidence="3">
    <location>
        <begin position="645"/>
        <end position="683"/>
    </location>
</feature>
<dbReference type="RefSeq" id="XP_012812936.1">
    <property type="nucleotide sequence ID" value="XM_012957482.3"/>
</dbReference>
<dbReference type="InterPro" id="IPR002048">
    <property type="entry name" value="EF_hand_dom"/>
</dbReference>
<evidence type="ECO:0000256" key="1">
    <source>
        <dbReference type="ARBA" id="ARBA00022723"/>
    </source>
</evidence>
<reference evidence="7" key="1">
    <citation type="journal article" date="2010" name="Science">
        <title>The genome of the Western clawed frog Xenopus tropicalis.</title>
        <authorList>
            <person name="Hellsten U."/>
            <person name="Harland R.M."/>
            <person name="Gilchrist M.J."/>
            <person name="Hendrix D."/>
            <person name="Jurka J."/>
            <person name="Kapitonov V."/>
            <person name="Ovcharenko I."/>
            <person name="Putnam N.H."/>
            <person name="Shu S."/>
            <person name="Taher L."/>
            <person name="Blitz I.L."/>
            <person name="Blumberg B."/>
            <person name="Dichmann D.S."/>
            <person name="Dubchak I."/>
            <person name="Amaya E."/>
            <person name="Detter J.C."/>
            <person name="Fletcher R."/>
            <person name="Gerhard D.S."/>
            <person name="Goodstein D."/>
            <person name="Graves T."/>
            <person name="Grigoriev I.V."/>
            <person name="Grimwood J."/>
            <person name="Kawashima T."/>
            <person name="Lindquist E."/>
            <person name="Lucas S.M."/>
            <person name="Mead P.E."/>
            <person name="Mitros T."/>
            <person name="Ogino H."/>
            <person name="Ohta Y."/>
            <person name="Poliakov A.V."/>
            <person name="Pollet N."/>
            <person name="Robert J."/>
            <person name="Salamov A."/>
            <person name="Sater A.K."/>
            <person name="Schmutz J."/>
            <person name="Terry A."/>
            <person name="Vize P.D."/>
            <person name="Warren W.C."/>
            <person name="Wells D."/>
            <person name="Wills A."/>
            <person name="Wilson R.K."/>
            <person name="Zimmerman L.B."/>
            <person name="Zorn A.M."/>
            <person name="Grainger R."/>
            <person name="Grammer T."/>
            <person name="Khokha M.K."/>
            <person name="Richardson P.M."/>
            <person name="Rokhsar D.S."/>
        </authorList>
    </citation>
    <scope>NUCLEOTIDE SEQUENCE [LARGE SCALE GENOMIC DNA]</scope>
    <source>
        <strain evidence="7">Nigerian</strain>
    </source>
</reference>
<dbReference type="InterPro" id="IPR011992">
    <property type="entry name" value="EF-hand-dom_pair"/>
</dbReference>
<feature type="region of interest" description="Disordered" evidence="4">
    <location>
        <begin position="146"/>
        <end position="210"/>
    </location>
</feature>
<feature type="compositionally biased region" description="Polar residues" evidence="4">
    <location>
        <begin position="190"/>
        <end position="199"/>
    </location>
</feature>
<evidence type="ECO:0000313" key="9">
    <source>
        <dbReference type="RefSeq" id="XP_012812936.1"/>
    </source>
</evidence>
<feature type="domain" description="EF-hand" evidence="6">
    <location>
        <begin position="301"/>
        <end position="336"/>
    </location>
</feature>